<dbReference type="EMBL" id="JAAGNN010000008">
    <property type="protein sequence ID" value="KAF4085541.1"/>
    <property type="molecule type" value="Genomic_DNA"/>
</dbReference>
<dbReference type="GO" id="GO:0003729">
    <property type="term" value="F:mRNA binding"/>
    <property type="evidence" value="ECO:0007669"/>
    <property type="project" value="TreeGrafter"/>
</dbReference>
<evidence type="ECO:0000313" key="2">
    <source>
        <dbReference type="EMBL" id="KAF4085541.1"/>
    </source>
</evidence>
<dbReference type="Proteomes" id="UP000593565">
    <property type="component" value="Unassembled WGS sequence"/>
</dbReference>
<dbReference type="InterPro" id="IPR040007">
    <property type="entry name" value="Tho2"/>
</dbReference>
<evidence type="ECO:0000259" key="1">
    <source>
        <dbReference type="Pfam" id="PF11732"/>
    </source>
</evidence>
<reference evidence="2 3" key="1">
    <citation type="submission" date="2020-02" db="EMBL/GenBank/DDBJ databases">
        <title>A chromosome-scale genome assembly of the black bullhead catfish (Ameiurus melas).</title>
        <authorList>
            <person name="Wen M."/>
            <person name="Zham M."/>
            <person name="Cabau C."/>
            <person name="Klopp C."/>
            <person name="Donnadieu C."/>
            <person name="Roques C."/>
            <person name="Bouchez O."/>
            <person name="Lampietro C."/>
            <person name="Jouanno E."/>
            <person name="Herpin A."/>
            <person name="Louis A."/>
            <person name="Berthelot C."/>
            <person name="Parey E."/>
            <person name="Roest-Crollius H."/>
            <person name="Braasch I."/>
            <person name="Postlethwait J."/>
            <person name="Robinson-Rechavi M."/>
            <person name="Echchiki A."/>
            <person name="Begum T."/>
            <person name="Montfort J."/>
            <person name="Schartl M."/>
            <person name="Bobe J."/>
            <person name="Guiguen Y."/>
        </authorList>
    </citation>
    <scope>NUCLEOTIDE SEQUENCE [LARGE SCALE GENOMIC DNA]</scope>
    <source>
        <strain evidence="2">M_S1</strain>
        <tissue evidence="2">Blood</tissue>
    </source>
</reference>
<dbReference type="PANTHER" id="PTHR21597">
    <property type="entry name" value="THO2 PROTEIN"/>
    <property type="match status" value="1"/>
</dbReference>
<organism evidence="2 3">
    <name type="scientific">Ameiurus melas</name>
    <name type="common">Black bullhead</name>
    <name type="synonym">Silurus melas</name>
    <dbReference type="NCBI Taxonomy" id="219545"/>
    <lineage>
        <taxon>Eukaryota</taxon>
        <taxon>Metazoa</taxon>
        <taxon>Chordata</taxon>
        <taxon>Craniata</taxon>
        <taxon>Vertebrata</taxon>
        <taxon>Euteleostomi</taxon>
        <taxon>Actinopterygii</taxon>
        <taxon>Neopterygii</taxon>
        <taxon>Teleostei</taxon>
        <taxon>Ostariophysi</taxon>
        <taxon>Siluriformes</taxon>
        <taxon>Ictaluridae</taxon>
        <taxon>Ameiurus</taxon>
    </lineage>
</organism>
<dbReference type="Pfam" id="PF11732">
    <property type="entry name" value="Thoc2"/>
    <property type="match status" value="1"/>
</dbReference>
<protein>
    <recommendedName>
        <fullName evidence="1">THO complex subunitTHOC2 N-terminal domain-containing protein</fullName>
    </recommendedName>
</protein>
<dbReference type="PANTHER" id="PTHR21597:SF0">
    <property type="entry name" value="THO COMPLEX SUBUNIT 2"/>
    <property type="match status" value="1"/>
</dbReference>
<sequence>MPLELPRSVQSDSLFGELEENVKPSGRQIGKLSHSNPTILFDYILSQIQWYDNLITPVVDSLKYLTSLNYDVLAYCIIEALANPEKEKMKHDDTTISSWLQSKFRHAFHVDSAEFYYSAVSRGVTHDLRLIIITRCFQLSKLVLLLSSFDLLILKEVVQKMAGIEITDEMTAEQLEAMTGGEQLKAEVQ</sequence>
<dbReference type="InterPro" id="IPR021726">
    <property type="entry name" value="THO_THOC2_N"/>
</dbReference>
<dbReference type="GO" id="GO:0000445">
    <property type="term" value="C:THO complex part of transcription export complex"/>
    <property type="evidence" value="ECO:0007669"/>
    <property type="project" value="TreeGrafter"/>
</dbReference>
<dbReference type="GO" id="GO:0006397">
    <property type="term" value="P:mRNA processing"/>
    <property type="evidence" value="ECO:0007669"/>
    <property type="project" value="InterPro"/>
</dbReference>
<dbReference type="GO" id="GO:0006406">
    <property type="term" value="P:mRNA export from nucleus"/>
    <property type="evidence" value="ECO:0007669"/>
    <property type="project" value="InterPro"/>
</dbReference>
<comment type="caution">
    <text evidence="2">The sequence shown here is derived from an EMBL/GenBank/DDBJ whole genome shotgun (WGS) entry which is preliminary data.</text>
</comment>
<dbReference type="AlphaFoldDB" id="A0A7J6AUB8"/>
<feature type="domain" description="THO complex subunitTHOC2 N-terminal" evidence="1">
    <location>
        <begin position="29"/>
        <end position="102"/>
    </location>
</feature>
<proteinExistence type="predicted"/>
<name>A0A7J6AUB8_AMEME</name>
<gene>
    <name evidence="2" type="ORF">AMELA_G00096280</name>
</gene>
<evidence type="ECO:0000313" key="3">
    <source>
        <dbReference type="Proteomes" id="UP000593565"/>
    </source>
</evidence>
<keyword evidence="3" id="KW-1185">Reference proteome</keyword>
<accession>A0A7J6AUB8</accession>